<evidence type="ECO:0000256" key="9">
    <source>
        <dbReference type="SAM" id="SignalP"/>
    </source>
</evidence>
<keyword evidence="4" id="KW-0645">Protease</keyword>
<keyword evidence="6" id="KW-0378">Hydrolase</keyword>
<dbReference type="GO" id="GO:0005773">
    <property type="term" value="C:vacuole"/>
    <property type="evidence" value="ECO:0007669"/>
    <property type="project" value="GOC"/>
</dbReference>
<evidence type="ECO:0000256" key="6">
    <source>
        <dbReference type="ARBA" id="ARBA00022801"/>
    </source>
</evidence>
<evidence type="ECO:0000256" key="4">
    <source>
        <dbReference type="ARBA" id="ARBA00022670"/>
    </source>
</evidence>
<feature type="chain" id="PRO_5039917755" description="legumain" evidence="9">
    <location>
        <begin position="20"/>
        <end position="432"/>
    </location>
</feature>
<keyword evidence="5 9" id="KW-0732">Signal</keyword>
<dbReference type="PRINTS" id="PR00776">
    <property type="entry name" value="HEMOGLOBNASE"/>
</dbReference>
<dbReference type="GO" id="GO:0004197">
    <property type="term" value="F:cysteine-type endopeptidase activity"/>
    <property type="evidence" value="ECO:0007669"/>
    <property type="project" value="UniProtKB-EC"/>
</dbReference>
<evidence type="ECO:0000313" key="11">
    <source>
        <dbReference type="EMBL" id="KAH9371523.1"/>
    </source>
</evidence>
<dbReference type="CDD" id="cd21115">
    <property type="entry name" value="legumain_C"/>
    <property type="match status" value="1"/>
</dbReference>
<dbReference type="EC" id="3.4.22.34" evidence="3"/>
<dbReference type="InterPro" id="IPR048501">
    <property type="entry name" value="Legum_prodom"/>
</dbReference>
<organism evidence="11 12">
    <name type="scientific">Haemaphysalis longicornis</name>
    <name type="common">Bush tick</name>
    <dbReference type="NCBI Taxonomy" id="44386"/>
    <lineage>
        <taxon>Eukaryota</taxon>
        <taxon>Metazoa</taxon>
        <taxon>Ecdysozoa</taxon>
        <taxon>Arthropoda</taxon>
        <taxon>Chelicerata</taxon>
        <taxon>Arachnida</taxon>
        <taxon>Acari</taxon>
        <taxon>Parasitiformes</taxon>
        <taxon>Ixodida</taxon>
        <taxon>Ixodoidea</taxon>
        <taxon>Ixodidae</taxon>
        <taxon>Haemaphysalinae</taxon>
        <taxon>Haemaphysalis</taxon>
    </lineage>
</organism>
<dbReference type="GO" id="GO:0006624">
    <property type="term" value="P:vacuolar protein processing"/>
    <property type="evidence" value="ECO:0007669"/>
    <property type="project" value="TreeGrafter"/>
</dbReference>
<feature type="active site" description="Nucleophile" evidence="8">
    <location>
        <position position="191"/>
    </location>
</feature>
<dbReference type="Pfam" id="PF20985">
    <property type="entry name" value="Legum_prodom"/>
    <property type="match status" value="1"/>
</dbReference>
<reference evidence="11 12" key="1">
    <citation type="journal article" date="2020" name="Cell">
        <title>Large-Scale Comparative Analyses of Tick Genomes Elucidate Their Genetic Diversity and Vector Capacities.</title>
        <authorList>
            <consortium name="Tick Genome and Microbiome Consortium (TIGMIC)"/>
            <person name="Jia N."/>
            <person name="Wang J."/>
            <person name="Shi W."/>
            <person name="Du L."/>
            <person name="Sun Y."/>
            <person name="Zhan W."/>
            <person name="Jiang J.F."/>
            <person name="Wang Q."/>
            <person name="Zhang B."/>
            <person name="Ji P."/>
            <person name="Bell-Sakyi L."/>
            <person name="Cui X.M."/>
            <person name="Yuan T.T."/>
            <person name="Jiang B.G."/>
            <person name="Yang W.F."/>
            <person name="Lam T.T."/>
            <person name="Chang Q.C."/>
            <person name="Ding S.J."/>
            <person name="Wang X.J."/>
            <person name="Zhu J.G."/>
            <person name="Ruan X.D."/>
            <person name="Zhao L."/>
            <person name="Wei J.T."/>
            <person name="Ye R.Z."/>
            <person name="Que T.C."/>
            <person name="Du C.H."/>
            <person name="Zhou Y.H."/>
            <person name="Cheng J.X."/>
            <person name="Dai P.F."/>
            <person name="Guo W.B."/>
            <person name="Han X.H."/>
            <person name="Huang E.J."/>
            <person name="Li L.F."/>
            <person name="Wei W."/>
            <person name="Gao Y.C."/>
            <person name="Liu J.Z."/>
            <person name="Shao H.Z."/>
            <person name="Wang X."/>
            <person name="Wang C.C."/>
            <person name="Yang T.C."/>
            <person name="Huo Q.B."/>
            <person name="Li W."/>
            <person name="Chen H.Y."/>
            <person name="Chen S.E."/>
            <person name="Zhou L.G."/>
            <person name="Ni X.B."/>
            <person name="Tian J.H."/>
            <person name="Sheng Y."/>
            <person name="Liu T."/>
            <person name="Pan Y.S."/>
            <person name="Xia L.Y."/>
            <person name="Li J."/>
            <person name="Zhao F."/>
            <person name="Cao W.C."/>
        </authorList>
    </citation>
    <scope>NUCLEOTIDE SEQUENCE [LARGE SCALE GENOMIC DNA]</scope>
    <source>
        <strain evidence="11">HaeL-2018</strain>
    </source>
</reference>
<evidence type="ECO:0000256" key="2">
    <source>
        <dbReference type="ARBA" id="ARBA00009941"/>
    </source>
</evidence>
<accession>A0A9J6G8P3</accession>
<dbReference type="OrthoDB" id="9995590at2759"/>
<gene>
    <name evidence="11" type="ORF">HPB48_022687</name>
</gene>
<dbReference type="EMBL" id="JABSTR010000005">
    <property type="protein sequence ID" value="KAH9371523.1"/>
    <property type="molecule type" value="Genomic_DNA"/>
</dbReference>
<name>A0A9J6G8P3_HAELO</name>
<dbReference type="Pfam" id="PF01650">
    <property type="entry name" value="Peptidase_C13"/>
    <property type="match status" value="1"/>
</dbReference>
<evidence type="ECO:0000256" key="3">
    <source>
        <dbReference type="ARBA" id="ARBA00012628"/>
    </source>
</evidence>
<evidence type="ECO:0000313" key="12">
    <source>
        <dbReference type="Proteomes" id="UP000821853"/>
    </source>
</evidence>
<comment type="caution">
    <text evidence="11">The sequence shown here is derived from an EMBL/GenBank/DDBJ whole genome shotgun (WGS) entry which is preliminary data.</text>
</comment>
<feature type="domain" description="Legumain prodomain" evidence="10">
    <location>
        <begin position="366"/>
        <end position="423"/>
    </location>
</feature>
<dbReference type="Gene3D" id="3.40.50.1460">
    <property type="match status" value="1"/>
</dbReference>
<evidence type="ECO:0000256" key="7">
    <source>
        <dbReference type="ARBA" id="ARBA00022807"/>
    </source>
</evidence>
<dbReference type="OMA" id="ISAYAMT"/>
<dbReference type="FunFam" id="3.40.50.1460:FF:000006">
    <property type="entry name" value="Legumain"/>
    <property type="match status" value="1"/>
</dbReference>
<feature type="active site" evidence="8">
    <location>
        <position position="150"/>
    </location>
</feature>
<dbReference type="InterPro" id="IPR046427">
    <property type="entry name" value="Legumain_prodom_sf"/>
</dbReference>
<dbReference type="PANTHER" id="PTHR12000:SF42">
    <property type="entry name" value="LEGUMAIN"/>
    <property type="match status" value="1"/>
</dbReference>
<protein>
    <recommendedName>
        <fullName evidence="3">legumain</fullName>
        <ecNumber evidence="3">3.4.22.34</ecNumber>
    </recommendedName>
</protein>
<dbReference type="PIRSF" id="PIRSF019663">
    <property type="entry name" value="Legumain"/>
    <property type="match status" value="1"/>
</dbReference>
<sequence length="432" mass="48938">MFWYPILFLLHVVFAKVTAERPFTSGEEQKKPKQWALLAAGSNGYDNYRHQADVCHAYQVLRKHGIPEERIVVMMYDDIANNSENPTKGEIVNRPNGTDVYKGVPKDYTGDAVTPHNFLSILQGRRPENGSGKIIESGPDDYVFVYFSDHGAPGMLIFPDSHLHARRLVDVITKMHIERKYGKMILFIEACFSGSMFETLLPNNISAYAMTAAHAHELSYACYYDKFRSTWLGDRFSVYWMEDADQQDLRSQTLHELYLVVRNKTTTSHVMHYGDMETEKLHLSKFMGGTYVPPVKLSNISCDEATSAEAPITVLEHKIKMAKNDTVKDAHKKQIEVLLEKRKNFTIVLEEIVRKLGANSSIITSKPARIDFPCYETAVDMFSEKCFKLSSNPYASLFLYSFVGLCNANNTAEKIGNAIDSVCAHLDLNDVV</sequence>
<evidence type="ECO:0000256" key="5">
    <source>
        <dbReference type="ARBA" id="ARBA00022729"/>
    </source>
</evidence>
<dbReference type="Gene3D" id="1.10.132.130">
    <property type="match status" value="1"/>
</dbReference>
<evidence type="ECO:0000259" key="10">
    <source>
        <dbReference type="Pfam" id="PF20985"/>
    </source>
</evidence>
<comment type="similarity">
    <text evidence="2">Belongs to the peptidase C13 family.</text>
</comment>
<keyword evidence="7" id="KW-0788">Thiol protease</keyword>
<dbReference type="Proteomes" id="UP000821853">
    <property type="component" value="Chromosome 3"/>
</dbReference>
<feature type="signal peptide" evidence="9">
    <location>
        <begin position="1"/>
        <end position="19"/>
    </location>
</feature>
<comment type="catalytic activity">
    <reaction evidence="1">
        <text>Hydrolysis of proteins and small molecule substrates at -Asn-|-Xaa- bonds.</text>
        <dbReference type="EC" id="3.4.22.34"/>
    </reaction>
</comment>
<keyword evidence="12" id="KW-1185">Reference proteome</keyword>
<dbReference type="VEuPathDB" id="VectorBase:HLOH_063469"/>
<evidence type="ECO:0000256" key="8">
    <source>
        <dbReference type="PIRSR" id="PIRSR019663-1"/>
    </source>
</evidence>
<proteinExistence type="inferred from homology"/>
<dbReference type="InterPro" id="IPR001096">
    <property type="entry name" value="Peptidase_C13"/>
</dbReference>
<dbReference type="AlphaFoldDB" id="A0A9J6G8P3"/>
<dbReference type="GO" id="GO:0051603">
    <property type="term" value="P:proteolysis involved in protein catabolic process"/>
    <property type="evidence" value="ECO:0007669"/>
    <property type="project" value="TreeGrafter"/>
</dbReference>
<evidence type="ECO:0000256" key="1">
    <source>
        <dbReference type="ARBA" id="ARBA00000810"/>
    </source>
</evidence>
<dbReference type="PANTHER" id="PTHR12000">
    <property type="entry name" value="HEMOGLOBINASE FAMILY MEMBER"/>
    <property type="match status" value="1"/>
</dbReference>